<reference evidence="1 2" key="1">
    <citation type="journal article" date="2021" name="BMC Genomics">
        <title>Datura genome reveals duplications of psychoactive alkaloid biosynthetic genes and high mutation rate following tissue culture.</title>
        <authorList>
            <person name="Rajewski A."/>
            <person name="Carter-House D."/>
            <person name="Stajich J."/>
            <person name="Litt A."/>
        </authorList>
    </citation>
    <scope>NUCLEOTIDE SEQUENCE [LARGE SCALE GENOMIC DNA]</scope>
    <source>
        <strain evidence="1">AR-01</strain>
    </source>
</reference>
<organism evidence="1 2">
    <name type="scientific">Datura stramonium</name>
    <name type="common">Jimsonweed</name>
    <name type="synonym">Common thornapple</name>
    <dbReference type="NCBI Taxonomy" id="4076"/>
    <lineage>
        <taxon>Eukaryota</taxon>
        <taxon>Viridiplantae</taxon>
        <taxon>Streptophyta</taxon>
        <taxon>Embryophyta</taxon>
        <taxon>Tracheophyta</taxon>
        <taxon>Spermatophyta</taxon>
        <taxon>Magnoliopsida</taxon>
        <taxon>eudicotyledons</taxon>
        <taxon>Gunneridae</taxon>
        <taxon>Pentapetalae</taxon>
        <taxon>asterids</taxon>
        <taxon>lamiids</taxon>
        <taxon>Solanales</taxon>
        <taxon>Solanaceae</taxon>
        <taxon>Solanoideae</taxon>
        <taxon>Datureae</taxon>
        <taxon>Datura</taxon>
    </lineage>
</organism>
<keyword evidence="2" id="KW-1185">Reference proteome</keyword>
<accession>A0ABS8VQC1</accession>
<proteinExistence type="predicted"/>
<name>A0ABS8VQC1_DATST</name>
<gene>
    <name evidence="1" type="ORF">HAX54_040527</name>
</gene>
<evidence type="ECO:0000313" key="2">
    <source>
        <dbReference type="Proteomes" id="UP000823775"/>
    </source>
</evidence>
<evidence type="ECO:0000313" key="1">
    <source>
        <dbReference type="EMBL" id="MCE0482125.1"/>
    </source>
</evidence>
<dbReference type="Proteomes" id="UP000823775">
    <property type="component" value="Unassembled WGS sequence"/>
</dbReference>
<feature type="non-terminal residue" evidence="1">
    <location>
        <position position="1"/>
    </location>
</feature>
<comment type="caution">
    <text evidence="1">The sequence shown here is derived from an EMBL/GenBank/DDBJ whole genome shotgun (WGS) entry which is preliminary data.</text>
</comment>
<protein>
    <submittedName>
        <fullName evidence="1">Uncharacterized protein</fullName>
    </submittedName>
</protein>
<dbReference type="EMBL" id="JACEIK010005739">
    <property type="protein sequence ID" value="MCE0482125.1"/>
    <property type="molecule type" value="Genomic_DNA"/>
</dbReference>
<sequence length="76" mass="9174">ALNEVEEMKRIFSFYKFEWMARTLKKYNAETVWEFYAKHLATMEQKAKYGKKLKEQLMCCGFTAHLTLKTKKIAWN</sequence>